<name>A0A3M7PRA4_BRAPC</name>
<reference evidence="3 4" key="1">
    <citation type="journal article" date="2018" name="Sci. Rep.">
        <title>Genomic signatures of local adaptation to the degree of environmental predictability in rotifers.</title>
        <authorList>
            <person name="Franch-Gras L."/>
            <person name="Hahn C."/>
            <person name="Garcia-Roger E.M."/>
            <person name="Carmona M.J."/>
            <person name="Serra M."/>
            <person name="Gomez A."/>
        </authorList>
    </citation>
    <scope>NUCLEOTIDE SEQUENCE [LARGE SCALE GENOMIC DNA]</scope>
    <source>
        <strain evidence="3">HYR1</strain>
    </source>
</reference>
<protein>
    <submittedName>
        <fullName evidence="3">Uncharacterized protein</fullName>
    </submittedName>
</protein>
<feature type="region of interest" description="Disordered" evidence="1">
    <location>
        <begin position="158"/>
        <end position="179"/>
    </location>
</feature>
<gene>
    <name evidence="3" type="ORF">BpHYR1_019779</name>
</gene>
<comment type="caution">
    <text evidence="3">The sequence shown here is derived from an EMBL/GenBank/DDBJ whole genome shotgun (WGS) entry which is preliminary data.</text>
</comment>
<proteinExistence type="predicted"/>
<keyword evidence="2" id="KW-1133">Transmembrane helix</keyword>
<feature type="transmembrane region" description="Helical" evidence="2">
    <location>
        <begin position="216"/>
        <end position="232"/>
    </location>
</feature>
<feature type="compositionally biased region" description="Acidic residues" evidence="1">
    <location>
        <begin position="161"/>
        <end position="177"/>
    </location>
</feature>
<sequence length="233" mass="27415">MVDRCFAQFLDHRRPELRHLTIDSAKQKFLPKFDNDFDISPITQIHIEKILLYQNMKLFFDLPKYLVSVSIVSTNLILITFLEYGGIGSTYFFLKHTANNKKFACTYLHIMEKAVDFKLKRIISTLAMSFKKSKNIKQELPEDSAMLTGIVSNIYQKSDDELSDEEENESSEEEEENDTRFHFEKLMNDSKNDIVDLEENSKFYQKQANKQHHKKLLINVLFFWLLALPFPVV</sequence>
<evidence type="ECO:0000313" key="3">
    <source>
        <dbReference type="EMBL" id="RNA01590.1"/>
    </source>
</evidence>
<keyword evidence="2" id="KW-0812">Transmembrane</keyword>
<feature type="transmembrane region" description="Helical" evidence="2">
    <location>
        <begin position="65"/>
        <end position="94"/>
    </location>
</feature>
<organism evidence="3 4">
    <name type="scientific">Brachionus plicatilis</name>
    <name type="common">Marine rotifer</name>
    <name type="synonym">Brachionus muelleri</name>
    <dbReference type="NCBI Taxonomy" id="10195"/>
    <lineage>
        <taxon>Eukaryota</taxon>
        <taxon>Metazoa</taxon>
        <taxon>Spiralia</taxon>
        <taxon>Gnathifera</taxon>
        <taxon>Rotifera</taxon>
        <taxon>Eurotatoria</taxon>
        <taxon>Monogononta</taxon>
        <taxon>Pseudotrocha</taxon>
        <taxon>Ploima</taxon>
        <taxon>Brachionidae</taxon>
        <taxon>Brachionus</taxon>
    </lineage>
</organism>
<evidence type="ECO:0000313" key="4">
    <source>
        <dbReference type="Proteomes" id="UP000276133"/>
    </source>
</evidence>
<evidence type="ECO:0000256" key="1">
    <source>
        <dbReference type="SAM" id="MobiDB-lite"/>
    </source>
</evidence>
<evidence type="ECO:0000256" key="2">
    <source>
        <dbReference type="SAM" id="Phobius"/>
    </source>
</evidence>
<accession>A0A3M7PRA4</accession>
<keyword evidence="2" id="KW-0472">Membrane</keyword>
<dbReference type="EMBL" id="REGN01009248">
    <property type="protein sequence ID" value="RNA01590.1"/>
    <property type="molecule type" value="Genomic_DNA"/>
</dbReference>
<dbReference type="AlphaFoldDB" id="A0A3M7PRA4"/>
<dbReference type="Proteomes" id="UP000276133">
    <property type="component" value="Unassembled WGS sequence"/>
</dbReference>
<keyword evidence="4" id="KW-1185">Reference proteome</keyword>